<gene>
    <name evidence="1" type="ORF">J2Z34_001449</name>
</gene>
<organism evidence="1 2">
    <name type="scientific">Youngiibacter multivorans</name>
    <dbReference type="NCBI Taxonomy" id="937251"/>
    <lineage>
        <taxon>Bacteria</taxon>
        <taxon>Bacillati</taxon>
        <taxon>Bacillota</taxon>
        <taxon>Clostridia</taxon>
        <taxon>Eubacteriales</taxon>
        <taxon>Clostridiaceae</taxon>
        <taxon>Youngiibacter</taxon>
    </lineage>
</organism>
<dbReference type="Proteomes" id="UP001519271">
    <property type="component" value="Unassembled WGS sequence"/>
</dbReference>
<sequence>MMHLATAVARCIIYFAICNGFGRSENGGFLKGKAFQGL</sequence>
<protein>
    <submittedName>
        <fullName evidence="1">Uncharacterized protein</fullName>
    </submittedName>
</protein>
<name>A0ABS4G348_9CLOT</name>
<evidence type="ECO:0000313" key="2">
    <source>
        <dbReference type="Proteomes" id="UP001519271"/>
    </source>
</evidence>
<accession>A0ABS4G348</accession>
<evidence type="ECO:0000313" key="1">
    <source>
        <dbReference type="EMBL" id="MBP1918964.1"/>
    </source>
</evidence>
<comment type="caution">
    <text evidence="1">The sequence shown here is derived from an EMBL/GenBank/DDBJ whole genome shotgun (WGS) entry which is preliminary data.</text>
</comment>
<dbReference type="EMBL" id="JAGGKC010000010">
    <property type="protein sequence ID" value="MBP1918964.1"/>
    <property type="molecule type" value="Genomic_DNA"/>
</dbReference>
<keyword evidence="2" id="KW-1185">Reference proteome</keyword>
<proteinExistence type="predicted"/>
<reference evidence="1 2" key="1">
    <citation type="submission" date="2021-03" db="EMBL/GenBank/DDBJ databases">
        <title>Genomic Encyclopedia of Type Strains, Phase IV (KMG-IV): sequencing the most valuable type-strain genomes for metagenomic binning, comparative biology and taxonomic classification.</title>
        <authorList>
            <person name="Goeker M."/>
        </authorList>
    </citation>
    <scope>NUCLEOTIDE SEQUENCE [LARGE SCALE GENOMIC DNA]</scope>
    <source>
        <strain evidence="1 2">DSM 6139</strain>
    </source>
</reference>